<sequence>MKIFDTHCHLDSPAFDPDRNDVLANSRKQGVKHILVPAIERQGWDNLLSLCEQEKGLYPALGLHPVFIKQHQPQHLEQLEQYLAEHRPLAIGEIGLDFFIDQPNKDQQRYFFSAQLDIAGQANLPVSLHIRKAHDQVLSLLRKHPVRGGFAHAFNGSLQQAQQYIELGFKLGFGGTLTYEGSRKIRELARVLPLDSIVMETDAPDMVVAAHRGQRNSPEYILDCLHVLAELRDEDPGFIAERTTKNAFTVLGLHEGFK</sequence>
<dbReference type="Gene3D" id="3.20.20.140">
    <property type="entry name" value="Metal-dependent hydrolases"/>
    <property type="match status" value="1"/>
</dbReference>
<accession>A0A3B1C7B0</accession>
<gene>
    <name evidence="3" type="ORF">MNBD_GAMMA24-2797</name>
</gene>
<dbReference type="InterPro" id="IPR018228">
    <property type="entry name" value="DNase_TatD-rel_CS"/>
</dbReference>
<dbReference type="PROSITE" id="PS01137">
    <property type="entry name" value="TATD_1"/>
    <property type="match status" value="1"/>
</dbReference>
<reference evidence="3" key="1">
    <citation type="submission" date="2018-06" db="EMBL/GenBank/DDBJ databases">
        <authorList>
            <person name="Zhirakovskaya E."/>
        </authorList>
    </citation>
    <scope>NUCLEOTIDE SEQUENCE</scope>
</reference>
<dbReference type="EMBL" id="UOFZ01000177">
    <property type="protein sequence ID" value="VAX14535.1"/>
    <property type="molecule type" value="Genomic_DNA"/>
</dbReference>
<dbReference type="GO" id="GO:0016788">
    <property type="term" value="F:hydrolase activity, acting on ester bonds"/>
    <property type="evidence" value="ECO:0007669"/>
    <property type="project" value="InterPro"/>
</dbReference>
<protein>
    <submittedName>
        <fullName evidence="3">Deoxyribonuclease YjjV</fullName>
    </submittedName>
</protein>
<evidence type="ECO:0000256" key="2">
    <source>
        <dbReference type="ARBA" id="ARBA00022801"/>
    </source>
</evidence>
<dbReference type="PIRSF" id="PIRSF005902">
    <property type="entry name" value="DNase_TatD"/>
    <property type="match status" value="1"/>
</dbReference>
<evidence type="ECO:0000313" key="3">
    <source>
        <dbReference type="EMBL" id="VAX14535.1"/>
    </source>
</evidence>
<dbReference type="SUPFAM" id="SSF51556">
    <property type="entry name" value="Metallo-dependent hydrolases"/>
    <property type="match status" value="1"/>
</dbReference>
<dbReference type="PROSITE" id="PS01091">
    <property type="entry name" value="TATD_3"/>
    <property type="match status" value="1"/>
</dbReference>
<evidence type="ECO:0000256" key="1">
    <source>
        <dbReference type="ARBA" id="ARBA00022723"/>
    </source>
</evidence>
<keyword evidence="2" id="KW-0378">Hydrolase</keyword>
<dbReference type="PROSITE" id="PS01090">
    <property type="entry name" value="TATD_2"/>
    <property type="match status" value="1"/>
</dbReference>
<dbReference type="FunFam" id="3.20.20.140:FF:000005">
    <property type="entry name" value="TatD family hydrolase"/>
    <property type="match status" value="1"/>
</dbReference>
<dbReference type="GO" id="GO:0046872">
    <property type="term" value="F:metal ion binding"/>
    <property type="evidence" value="ECO:0007669"/>
    <property type="project" value="UniProtKB-KW"/>
</dbReference>
<proteinExistence type="predicted"/>
<organism evidence="3">
    <name type="scientific">hydrothermal vent metagenome</name>
    <dbReference type="NCBI Taxonomy" id="652676"/>
    <lineage>
        <taxon>unclassified sequences</taxon>
        <taxon>metagenomes</taxon>
        <taxon>ecological metagenomes</taxon>
    </lineage>
</organism>
<dbReference type="PANTHER" id="PTHR46124:SF3">
    <property type="entry name" value="HYDROLASE"/>
    <property type="match status" value="1"/>
</dbReference>
<name>A0A3B1C7B0_9ZZZZ</name>
<dbReference type="CDD" id="cd01310">
    <property type="entry name" value="TatD_DNAse"/>
    <property type="match status" value="1"/>
</dbReference>
<dbReference type="Pfam" id="PF01026">
    <property type="entry name" value="TatD_DNase"/>
    <property type="match status" value="1"/>
</dbReference>
<dbReference type="InterPro" id="IPR001130">
    <property type="entry name" value="TatD-like"/>
</dbReference>
<dbReference type="InterPro" id="IPR032466">
    <property type="entry name" value="Metal_Hydrolase"/>
</dbReference>
<dbReference type="AlphaFoldDB" id="A0A3B1C7B0"/>
<keyword evidence="1" id="KW-0479">Metal-binding</keyword>
<dbReference type="PANTHER" id="PTHR46124">
    <property type="entry name" value="D-AMINOACYL-TRNA DEACYLASE"/>
    <property type="match status" value="1"/>
</dbReference>
<dbReference type="GO" id="GO:0005829">
    <property type="term" value="C:cytosol"/>
    <property type="evidence" value="ECO:0007669"/>
    <property type="project" value="TreeGrafter"/>
</dbReference>